<dbReference type="InterPro" id="IPR027417">
    <property type="entry name" value="P-loop_NTPase"/>
</dbReference>
<dbReference type="NCBIfam" id="TIGR01727">
    <property type="entry name" value="oligo_HPY"/>
    <property type="match status" value="2"/>
</dbReference>
<feature type="domain" description="ABC transporter" evidence="6">
    <location>
        <begin position="19"/>
        <end position="267"/>
    </location>
</feature>
<dbReference type="Gene3D" id="3.40.50.300">
    <property type="entry name" value="P-loop containing nucleotide triphosphate hydrolases"/>
    <property type="match status" value="2"/>
</dbReference>
<reference evidence="7 8" key="1">
    <citation type="submission" date="2019-12" db="EMBL/GenBank/DDBJ databases">
        <authorList>
            <person name="Li M."/>
        </authorList>
    </citation>
    <scope>NUCLEOTIDE SEQUENCE [LARGE SCALE GENOMIC DNA]</scope>
    <source>
        <strain evidence="7 8">GBMRC 2024</strain>
    </source>
</reference>
<dbReference type="PANTHER" id="PTHR43776">
    <property type="entry name" value="TRANSPORT ATP-BINDING PROTEIN"/>
    <property type="match status" value="1"/>
</dbReference>
<dbReference type="InterPro" id="IPR017871">
    <property type="entry name" value="ABC_transporter-like_CS"/>
</dbReference>
<feature type="domain" description="ABC transporter" evidence="6">
    <location>
        <begin position="358"/>
        <end position="607"/>
    </location>
</feature>
<keyword evidence="8" id="KW-1185">Reference proteome</keyword>
<dbReference type="Pfam" id="PF08352">
    <property type="entry name" value="oligo_HPY"/>
    <property type="match status" value="2"/>
</dbReference>
<evidence type="ECO:0000256" key="4">
    <source>
        <dbReference type="ARBA" id="ARBA00022741"/>
    </source>
</evidence>
<sequence length="696" mass="75101">MSSTPRRRSERMTDTALSLRDYALYYDTATGPVRILDDITLTIGRGEVLGLVGESGSAKSSLANAVIRDLPGKVAEERGAIVLNGDDITALPERALEALRGRRIAMVFQNAATTLDPVQTLGAHLLETLQRHTDLDASGARARALELIAMVGLPDPEAMMNRYPHQVSGGEKQRVVLALAFACEPELILFDEPTSALDATTAATLLDLFRALQERTGVSALFISHDLGTVADIAHRVAVIYGGRIVEEGPVEHIFAAPRHPYTQALLASLPRASDRQTGRGLAASGARPAPRRGTMPACIFSASCPHHRADLCDGAPVRLAEAGDRRIACARAGAGEVLPAPEAPAPLPSPRQDEALLEVEGMQVTYGRDSLVDRLRGRSAAKVRAVNNVSFRLRRGETLALVGESGCGKSSLARALTGLHGFEGTTKLAGQPVRPNSSAWRARVQTIFQNPDSSLNPRHSLATILSRPLRLFRPDLSRADYAPEIARLLERVRLPADYASRYPHQLSGGEKQRVAIARALAARPQVILCDEITSGLDAAVQAAIVRLLREIQAETGAALVFITHDLGILRHVADRVAVMYLGEMVEQCEIADLDAAPWHPYTEALLSSSHSVDPGSETRRVRLQGALPKRTDTLSGCPFASRCPRHVGALCDSARPPLRQPGADHDILCHIDTAELRAVPPIWQFKTPKTTETVR</sequence>
<protein>
    <submittedName>
        <fullName evidence="7">Dipeptide ABC transporter ATP-binding protein</fullName>
    </submittedName>
</protein>
<proteinExistence type="inferred from homology"/>
<dbReference type="Proteomes" id="UP000477911">
    <property type="component" value="Unassembled WGS sequence"/>
</dbReference>
<dbReference type="InterPro" id="IPR003439">
    <property type="entry name" value="ABC_transporter-like_ATP-bd"/>
</dbReference>
<dbReference type="EMBL" id="WUMU01000001">
    <property type="protein sequence ID" value="MXN16514.1"/>
    <property type="molecule type" value="Genomic_DNA"/>
</dbReference>
<comment type="subcellular location">
    <subcellularLocation>
        <location evidence="1">Cell inner membrane</location>
        <topology evidence="1">Peripheral membrane protein</topology>
    </subcellularLocation>
</comment>
<dbReference type="InterPro" id="IPR003593">
    <property type="entry name" value="AAA+_ATPase"/>
</dbReference>
<evidence type="ECO:0000313" key="7">
    <source>
        <dbReference type="EMBL" id="MXN16514.1"/>
    </source>
</evidence>
<dbReference type="Pfam" id="PF00005">
    <property type="entry name" value="ABC_tran"/>
    <property type="match status" value="2"/>
</dbReference>
<gene>
    <name evidence="7" type="ORF">GR170_01600</name>
</gene>
<evidence type="ECO:0000256" key="1">
    <source>
        <dbReference type="ARBA" id="ARBA00004417"/>
    </source>
</evidence>
<accession>A0A6L7FWM5</accession>
<name>A0A6L7FWM5_9RHOB</name>
<dbReference type="AlphaFoldDB" id="A0A6L7FWM5"/>
<dbReference type="GO" id="GO:0016887">
    <property type="term" value="F:ATP hydrolysis activity"/>
    <property type="evidence" value="ECO:0007669"/>
    <property type="project" value="InterPro"/>
</dbReference>
<evidence type="ECO:0000256" key="2">
    <source>
        <dbReference type="ARBA" id="ARBA00005417"/>
    </source>
</evidence>
<dbReference type="NCBIfam" id="NF007739">
    <property type="entry name" value="PRK10419.1"/>
    <property type="match status" value="2"/>
</dbReference>
<dbReference type="GO" id="GO:0005524">
    <property type="term" value="F:ATP binding"/>
    <property type="evidence" value="ECO:0007669"/>
    <property type="project" value="UniProtKB-KW"/>
</dbReference>
<dbReference type="GO" id="GO:0055085">
    <property type="term" value="P:transmembrane transport"/>
    <property type="evidence" value="ECO:0007669"/>
    <property type="project" value="UniProtKB-ARBA"/>
</dbReference>
<dbReference type="PANTHER" id="PTHR43776:SF7">
    <property type="entry name" value="D,D-DIPEPTIDE TRANSPORT ATP-BINDING PROTEIN DDPF-RELATED"/>
    <property type="match status" value="1"/>
</dbReference>
<dbReference type="InterPro" id="IPR050319">
    <property type="entry name" value="ABC_transp_ATP-bind"/>
</dbReference>
<dbReference type="GO" id="GO:0015833">
    <property type="term" value="P:peptide transport"/>
    <property type="evidence" value="ECO:0007669"/>
    <property type="project" value="InterPro"/>
</dbReference>
<evidence type="ECO:0000259" key="6">
    <source>
        <dbReference type="PROSITE" id="PS50893"/>
    </source>
</evidence>
<keyword evidence="4" id="KW-0547">Nucleotide-binding</keyword>
<dbReference type="PROSITE" id="PS00211">
    <property type="entry name" value="ABC_TRANSPORTER_1"/>
    <property type="match status" value="2"/>
</dbReference>
<evidence type="ECO:0000256" key="3">
    <source>
        <dbReference type="ARBA" id="ARBA00022448"/>
    </source>
</evidence>
<dbReference type="SMART" id="SM00382">
    <property type="entry name" value="AAA"/>
    <property type="match status" value="2"/>
</dbReference>
<dbReference type="InterPro" id="IPR013563">
    <property type="entry name" value="Oligopep_ABC_C"/>
</dbReference>
<evidence type="ECO:0000313" key="8">
    <source>
        <dbReference type="Proteomes" id="UP000477911"/>
    </source>
</evidence>
<dbReference type="PROSITE" id="PS50893">
    <property type="entry name" value="ABC_TRANSPORTER_2"/>
    <property type="match status" value="2"/>
</dbReference>
<keyword evidence="5 7" id="KW-0067">ATP-binding</keyword>
<keyword evidence="3" id="KW-0813">Transport</keyword>
<dbReference type="NCBIfam" id="NF008453">
    <property type="entry name" value="PRK11308.1"/>
    <property type="match status" value="2"/>
</dbReference>
<organism evidence="7 8">
    <name type="scientific">Pseudooceanicola albus</name>
    <dbReference type="NCBI Taxonomy" id="2692189"/>
    <lineage>
        <taxon>Bacteria</taxon>
        <taxon>Pseudomonadati</taxon>
        <taxon>Pseudomonadota</taxon>
        <taxon>Alphaproteobacteria</taxon>
        <taxon>Rhodobacterales</taxon>
        <taxon>Paracoccaceae</taxon>
        <taxon>Pseudooceanicola</taxon>
    </lineage>
</organism>
<dbReference type="CDD" id="cd03257">
    <property type="entry name" value="ABC_NikE_OppD_transporters"/>
    <property type="match status" value="2"/>
</dbReference>
<dbReference type="GO" id="GO:0005886">
    <property type="term" value="C:plasma membrane"/>
    <property type="evidence" value="ECO:0007669"/>
    <property type="project" value="UniProtKB-SubCell"/>
</dbReference>
<comment type="caution">
    <text evidence="7">The sequence shown here is derived from an EMBL/GenBank/DDBJ whole genome shotgun (WGS) entry which is preliminary data.</text>
</comment>
<evidence type="ECO:0000256" key="5">
    <source>
        <dbReference type="ARBA" id="ARBA00022840"/>
    </source>
</evidence>
<comment type="similarity">
    <text evidence="2">Belongs to the ABC transporter superfamily.</text>
</comment>
<dbReference type="SUPFAM" id="SSF52540">
    <property type="entry name" value="P-loop containing nucleoside triphosphate hydrolases"/>
    <property type="match status" value="2"/>
</dbReference>